<accession>A0AAV0IV83</accession>
<dbReference type="GO" id="GO:0000139">
    <property type="term" value="C:Golgi membrane"/>
    <property type="evidence" value="ECO:0007669"/>
    <property type="project" value="UniProtKB-SubCell"/>
</dbReference>
<keyword evidence="6" id="KW-0967">Endosome</keyword>
<proteinExistence type="inferred from homology"/>
<keyword evidence="7 10" id="KW-1133">Transmembrane helix</keyword>
<evidence type="ECO:0000256" key="7">
    <source>
        <dbReference type="ARBA" id="ARBA00022989"/>
    </source>
</evidence>
<protein>
    <recommendedName>
        <fullName evidence="10">Transmembrane 9 superfamily member</fullName>
    </recommendedName>
</protein>
<feature type="transmembrane region" description="Helical" evidence="10">
    <location>
        <begin position="523"/>
        <end position="542"/>
    </location>
</feature>
<feature type="transmembrane region" description="Helical" evidence="10">
    <location>
        <begin position="231"/>
        <end position="253"/>
    </location>
</feature>
<evidence type="ECO:0000256" key="3">
    <source>
        <dbReference type="ARBA" id="ARBA00005227"/>
    </source>
</evidence>
<evidence type="ECO:0000313" key="11">
    <source>
        <dbReference type="EMBL" id="CAI0400919.1"/>
    </source>
</evidence>
<dbReference type="Pfam" id="PF02990">
    <property type="entry name" value="EMP70"/>
    <property type="match status" value="1"/>
</dbReference>
<feature type="chain" id="PRO_5043091625" description="Transmembrane 9 superfamily member" evidence="10">
    <location>
        <begin position="23"/>
        <end position="592"/>
    </location>
</feature>
<feature type="transmembrane region" description="Helical" evidence="10">
    <location>
        <begin position="293"/>
        <end position="317"/>
    </location>
</feature>
<comment type="caution">
    <text evidence="11">The sequence shown here is derived from an EMBL/GenBank/DDBJ whole genome shotgun (WGS) entry which is preliminary data.</text>
</comment>
<name>A0AAV0IV83_9ROSI</name>
<evidence type="ECO:0000256" key="1">
    <source>
        <dbReference type="ARBA" id="ARBA00004337"/>
    </source>
</evidence>
<keyword evidence="5 10" id="KW-0732">Signal</keyword>
<keyword evidence="12" id="KW-1185">Reference proteome</keyword>
<reference evidence="11" key="1">
    <citation type="submission" date="2022-08" db="EMBL/GenBank/DDBJ databases">
        <authorList>
            <person name="Gutierrez-Valencia J."/>
        </authorList>
    </citation>
    <scope>NUCLEOTIDE SEQUENCE</scope>
</reference>
<feature type="transmembrane region" description="Helical" evidence="10">
    <location>
        <begin position="396"/>
        <end position="424"/>
    </location>
</feature>
<evidence type="ECO:0000256" key="5">
    <source>
        <dbReference type="ARBA" id="ARBA00022729"/>
    </source>
</evidence>
<evidence type="ECO:0000256" key="2">
    <source>
        <dbReference type="ARBA" id="ARBA00004653"/>
    </source>
</evidence>
<feature type="signal peptide" evidence="10">
    <location>
        <begin position="1"/>
        <end position="22"/>
    </location>
</feature>
<feature type="transmembrane region" description="Helical" evidence="10">
    <location>
        <begin position="554"/>
        <end position="582"/>
    </location>
</feature>
<dbReference type="PANTHER" id="PTHR10766">
    <property type="entry name" value="TRANSMEMBRANE 9 SUPERFAMILY PROTEIN"/>
    <property type="match status" value="1"/>
</dbReference>
<organism evidence="11 12">
    <name type="scientific">Linum tenue</name>
    <dbReference type="NCBI Taxonomy" id="586396"/>
    <lineage>
        <taxon>Eukaryota</taxon>
        <taxon>Viridiplantae</taxon>
        <taxon>Streptophyta</taxon>
        <taxon>Embryophyta</taxon>
        <taxon>Tracheophyta</taxon>
        <taxon>Spermatophyta</taxon>
        <taxon>Magnoliopsida</taxon>
        <taxon>eudicotyledons</taxon>
        <taxon>Gunneridae</taxon>
        <taxon>Pentapetalae</taxon>
        <taxon>rosids</taxon>
        <taxon>fabids</taxon>
        <taxon>Malpighiales</taxon>
        <taxon>Linaceae</taxon>
        <taxon>Linum</taxon>
    </lineage>
</organism>
<keyword evidence="8" id="KW-0333">Golgi apparatus</keyword>
<dbReference type="EMBL" id="CAMGYJ010000004">
    <property type="protein sequence ID" value="CAI0400919.1"/>
    <property type="molecule type" value="Genomic_DNA"/>
</dbReference>
<dbReference type="GO" id="GO:0010008">
    <property type="term" value="C:endosome membrane"/>
    <property type="evidence" value="ECO:0007669"/>
    <property type="project" value="UniProtKB-SubCell"/>
</dbReference>
<gene>
    <name evidence="11" type="ORF">LITE_LOCUS10967</name>
</gene>
<keyword evidence="4 10" id="KW-0812">Transmembrane</keyword>
<evidence type="ECO:0000256" key="6">
    <source>
        <dbReference type="ARBA" id="ARBA00022753"/>
    </source>
</evidence>
<feature type="transmembrane region" description="Helical" evidence="10">
    <location>
        <begin position="367"/>
        <end position="390"/>
    </location>
</feature>
<evidence type="ECO:0000256" key="9">
    <source>
        <dbReference type="ARBA" id="ARBA00023136"/>
    </source>
</evidence>
<dbReference type="AlphaFoldDB" id="A0AAV0IV83"/>
<dbReference type="InterPro" id="IPR004240">
    <property type="entry name" value="EMP70"/>
</dbReference>
<sequence length="592" mass="66984">MTLHLIAAFVVTLALFAVDSAASSPANRHYNAGDDVPLFVNKVGPFRNPSETYEFYELPFCRPDRVIQTKQTLGEVLNGDRLANALYDLKFLEVKSRATLCLKKLTQGDIRRFREVILNDYYFQMYYDDLPLWGFIGKTEEQSWVLEDGNKLKFYLFKHVNFDVLYNGDQVIEINALGDPNDAVDITDDAAELDVDFTYSVSWYETSTVYQNRMARYTRASLLSVHKKIHWFSFVNSAVILLLLMGLLIAFFFRRLRNDLRMSSSGDDEGEDKEVGWKYVHGDVFRHPQNMSLFCAFLATGAQLLTMAFLLFVLAFVGTLYPYNRGALCTACVMVYALTSVVGGYISASFHSQFEATGWGKTVFLTGILYLGPFFITMSILNTVAVSYGATAGLPFGTIMVVLLICVFLAFPLLILSGIIGYTFRSEFQPPSAPKRHPREIPKLGWYRKTLPQMLLAGLLPSSAVALELHSLYTTFWGYKITTLPAILFVSFVILCLLTAILSIGMTYIQLSVEDHQWWWRTVLRGGSPAIFMFLYSVYFFSRSSMSGILQTSFFFGYTACLCYGIFLILGAVSFCASFVFVCRIYRAVKNE</sequence>
<keyword evidence="9 10" id="KW-0472">Membrane</keyword>
<evidence type="ECO:0000256" key="10">
    <source>
        <dbReference type="RuleBase" id="RU363079"/>
    </source>
</evidence>
<comment type="subcellular location">
    <subcellularLocation>
        <location evidence="1">Endosome membrane</location>
        <topology evidence="1">Multi-pass membrane protein</topology>
    </subcellularLocation>
    <subcellularLocation>
        <location evidence="2">Golgi apparatus membrane</location>
        <topology evidence="2">Multi-pass membrane protein</topology>
    </subcellularLocation>
</comment>
<evidence type="ECO:0000313" key="12">
    <source>
        <dbReference type="Proteomes" id="UP001154282"/>
    </source>
</evidence>
<evidence type="ECO:0000256" key="4">
    <source>
        <dbReference type="ARBA" id="ARBA00022692"/>
    </source>
</evidence>
<feature type="transmembrane region" description="Helical" evidence="10">
    <location>
        <begin position="487"/>
        <end position="511"/>
    </location>
</feature>
<dbReference type="Proteomes" id="UP001154282">
    <property type="component" value="Unassembled WGS sequence"/>
</dbReference>
<feature type="transmembrane region" description="Helical" evidence="10">
    <location>
        <begin position="445"/>
        <end position="467"/>
    </location>
</feature>
<comment type="similarity">
    <text evidence="3 10">Belongs to the nonaspanin (TM9SF) (TC 9.A.2) family.</text>
</comment>
<feature type="transmembrane region" description="Helical" evidence="10">
    <location>
        <begin position="323"/>
        <end position="346"/>
    </location>
</feature>
<dbReference type="PANTHER" id="PTHR10766:SF119">
    <property type="entry name" value="TRANSMEMBRANE 9 SUPERFAMILY MEMBER 5"/>
    <property type="match status" value="1"/>
</dbReference>
<evidence type="ECO:0000256" key="8">
    <source>
        <dbReference type="ARBA" id="ARBA00023034"/>
    </source>
</evidence>
<dbReference type="GO" id="GO:0072657">
    <property type="term" value="P:protein localization to membrane"/>
    <property type="evidence" value="ECO:0007669"/>
    <property type="project" value="TreeGrafter"/>
</dbReference>